<keyword evidence="3" id="KW-1185">Reference proteome</keyword>
<accession>A0A0P1B1G4</accession>
<dbReference type="EMBL" id="CCYD01002532">
    <property type="protein sequence ID" value="CEG47390.1"/>
    <property type="molecule type" value="Genomic_DNA"/>
</dbReference>
<dbReference type="OrthoDB" id="207084at2759"/>
<evidence type="ECO:0000313" key="3">
    <source>
        <dbReference type="Proteomes" id="UP000054928"/>
    </source>
</evidence>
<evidence type="ECO:0000313" key="2">
    <source>
        <dbReference type="EMBL" id="CEG47390.1"/>
    </source>
</evidence>
<dbReference type="GeneID" id="36399323"/>
<reference evidence="3" key="1">
    <citation type="submission" date="2014-09" db="EMBL/GenBank/DDBJ databases">
        <authorList>
            <person name="Sharma Rahul"/>
            <person name="Thines Marco"/>
        </authorList>
    </citation>
    <scope>NUCLEOTIDE SEQUENCE [LARGE SCALE GENOMIC DNA]</scope>
</reference>
<feature type="compositionally biased region" description="Acidic residues" evidence="1">
    <location>
        <begin position="54"/>
        <end position="65"/>
    </location>
</feature>
<organism evidence="2 3">
    <name type="scientific">Plasmopara halstedii</name>
    <name type="common">Downy mildew of sunflower</name>
    <dbReference type="NCBI Taxonomy" id="4781"/>
    <lineage>
        <taxon>Eukaryota</taxon>
        <taxon>Sar</taxon>
        <taxon>Stramenopiles</taxon>
        <taxon>Oomycota</taxon>
        <taxon>Peronosporomycetes</taxon>
        <taxon>Peronosporales</taxon>
        <taxon>Peronosporaceae</taxon>
        <taxon>Plasmopara</taxon>
    </lineage>
</organism>
<proteinExistence type="predicted"/>
<protein>
    <submittedName>
        <fullName evidence="2">Uncharacterized protein</fullName>
    </submittedName>
</protein>
<dbReference type="AlphaFoldDB" id="A0A0P1B1G4"/>
<name>A0A0P1B1G4_PLAHL</name>
<sequence length="76" mass="8712">MGAEKSIALRVQTENEKCADQDDEDRCLRMKALGHVVELEGEIEARKKSVGFEESNDDAETEASEEYIHQQREKKE</sequence>
<dbReference type="RefSeq" id="XP_024583759.1">
    <property type="nucleotide sequence ID" value="XM_024718352.1"/>
</dbReference>
<evidence type="ECO:0000256" key="1">
    <source>
        <dbReference type="SAM" id="MobiDB-lite"/>
    </source>
</evidence>
<feature type="compositionally biased region" description="Basic and acidic residues" evidence="1">
    <location>
        <begin position="66"/>
        <end position="76"/>
    </location>
</feature>
<dbReference type="Proteomes" id="UP000054928">
    <property type="component" value="Unassembled WGS sequence"/>
</dbReference>
<feature type="region of interest" description="Disordered" evidence="1">
    <location>
        <begin position="48"/>
        <end position="76"/>
    </location>
</feature>